<feature type="compositionally biased region" description="Polar residues" evidence="1">
    <location>
        <begin position="406"/>
        <end position="425"/>
    </location>
</feature>
<feature type="compositionally biased region" description="Low complexity" evidence="1">
    <location>
        <begin position="264"/>
        <end position="273"/>
    </location>
</feature>
<feature type="region of interest" description="Disordered" evidence="1">
    <location>
        <begin position="397"/>
        <end position="432"/>
    </location>
</feature>
<proteinExistence type="predicted"/>
<gene>
    <name evidence="2" type="ORF">ANOM_003461</name>
</gene>
<organism evidence="2 3">
    <name type="scientific">Aspergillus nomiae NRRL (strain ATCC 15546 / NRRL 13137 / CBS 260.88 / M93)</name>
    <dbReference type="NCBI Taxonomy" id="1509407"/>
    <lineage>
        <taxon>Eukaryota</taxon>
        <taxon>Fungi</taxon>
        <taxon>Dikarya</taxon>
        <taxon>Ascomycota</taxon>
        <taxon>Pezizomycotina</taxon>
        <taxon>Eurotiomycetes</taxon>
        <taxon>Eurotiomycetidae</taxon>
        <taxon>Eurotiales</taxon>
        <taxon>Aspergillaceae</taxon>
        <taxon>Aspergillus</taxon>
        <taxon>Aspergillus subgen. Circumdati</taxon>
    </lineage>
</organism>
<dbReference type="AlphaFoldDB" id="A0A0L1JCF5"/>
<evidence type="ECO:0000256" key="1">
    <source>
        <dbReference type="SAM" id="MobiDB-lite"/>
    </source>
</evidence>
<feature type="compositionally biased region" description="Polar residues" evidence="1">
    <location>
        <begin position="226"/>
        <end position="236"/>
    </location>
</feature>
<accession>A0A0L1JCF5</accession>
<keyword evidence="3" id="KW-1185">Reference proteome</keyword>
<feature type="region of interest" description="Disordered" evidence="1">
    <location>
        <begin position="712"/>
        <end position="731"/>
    </location>
</feature>
<reference evidence="2 3" key="1">
    <citation type="submission" date="2014-06" db="EMBL/GenBank/DDBJ databases">
        <title>The Genome of the Aflatoxigenic Filamentous Fungus Aspergillus nomius.</title>
        <authorList>
            <person name="Moore M.G."/>
            <person name="Shannon B.M."/>
            <person name="Brian M.M."/>
        </authorList>
    </citation>
    <scope>NUCLEOTIDE SEQUENCE [LARGE SCALE GENOMIC DNA]</scope>
    <source>
        <strain evidence="2 3">NRRL 13137</strain>
    </source>
</reference>
<feature type="compositionally biased region" description="Polar residues" evidence="1">
    <location>
        <begin position="101"/>
        <end position="116"/>
    </location>
</feature>
<comment type="caution">
    <text evidence="2">The sequence shown here is derived from an EMBL/GenBank/DDBJ whole genome shotgun (WGS) entry which is preliminary data.</text>
</comment>
<dbReference type="STRING" id="1509407.A0A0L1JCF5"/>
<feature type="compositionally biased region" description="Polar residues" evidence="1">
    <location>
        <begin position="307"/>
        <end position="327"/>
    </location>
</feature>
<dbReference type="GeneID" id="26805265"/>
<feature type="compositionally biased region" description="Basic and acidic residues" evidence="1">
    <location>
        <begin position="50"/>
        <end position="64"/>
    </location>
</feature>
<feature type="compositionally biased region" description="Polar residues" evidence="1">
    <location>
        <begin position="491"/>
        <end position="561"/>
    </location>
</feature>
<feature type="region of interest" description="Disordered" evidence="1">
    <location>
        <begin position="226"/>
        <end position="291"/>
    </location>
</feature>
<protein>
    <submittedName>
        <fullName evidence="2">Uncharacterized protein</fullName>
    </submittedName>
</protein>
<feature type="compositionally biased region" description="Basic residues" evidence="1">
    <location>
        <begin position="237"/>
        <end position="252"/>
    </location>
</feature>
<feature type="region of interest" description="Disordered" evidence="1">
    <location>
        <begin position="101"/>
        <end position="139"/>
    </location>
</feature>
<feature type="region of interest" description="Disordered" evidence="1">
    <location>
        <begin position="307"/>
        <end position="369"/>
    </location>
</feature>
<feature type="compositionally biased region" description="Polar residues" evidence="1">
    <location>
        <begin position="718"/>
        <end position="731"/>
    </location>
</feature>
<sequence>MSLNASDRLRRSRSTRSIRRSHQMSVSNEPFDPEIAKQHATVAASLAMRRSTERSSTDSQRSYDRLGGPGSMAVPQRRHRPSGDSEISDTDLAATLTLSKPSAVNDSEDNSNSQLSPAALPPIHEFGGLDGRNSSLPSSYRRLRKSRSMFTGGQRYSRMSCGAPSRLYDYASFDKAQVPEAPNPGGALKRSLSFLRGSHASVSPIHHMRSHDAAIQLARSQFLKSSVDGTDQCRTSSIRRPKREHKPFRKSFRSNSGDSASGLDVSSTQSSVDSSRHAIPQGKTRSLSSSIKRGIKKVLGLSKPVADNSQVQAPPVGQAQNQVLSSTPKDDDYPAGNDRNSICADRLTGYDRSQTVRSTHSSESLATSRSRVTSWADSTVANTIVTRKTGEQSHLSIIDEKGDSGPNLSVLTPSNSPRQAFSSSPEPAMPEHSVDSQRLYAALMKRIGQNHAQDTKEEIFLGQVRENRAIPTRASSLYPRSSRQTIRRVASNESFTTPRSYTTAPGGTITPQKRLTMLGSQNALDGDTRSINAPESPTLDTSDSPSIYSRTTSGNSPSTKQHNNEPRLSETADEPGVATIFESQRSAYRSPKRTPGLPEPQIHPRPSADWQQWMQSQMARIENLTPTKEHYKEDAQIYDDEANMQRQCLSRGGDNDISASRQDDSDHDQLFASREPMTTCKVWTGSNFSRPFSRSPSVRTVVTASKEQGLTTAPPFSIHTSVSPSSDGSSFTVGRIRARLDQHASLPMQSRPINRPRIAESPTPKREARELSRRLALNGKYGESSVKWYQAQDTGPVPFRLSRHRDSTRFNDENIRADTRHGNVNEQYPLSQDTCSLMSSKRMVELFLSSRRRQMGMGMSDDSAPDGAFL</sequence>
<dbReference type="EMBL" id="JNOM01000038">
    <property type="protein sequence ID" value="KNG89113.1"/>
    <property type="molecule type" value="Genomic_DNA"/>
</dbReference>
<name>A0A0L1JCF5_ASPN3</name>
<feature type="compositionally biased region" description="Basic residues" evidence="1">
    <location>
        <begin position="10"/>
        <end position="22"/>
    </location>
</feature>
<dbReference type="OrthoDB" id="9975114at2759"/>
<feature type="region of interest" description="Disordered" evidence="1">
    <location>
        <begin position="1"/>
        <end position="89"/>
    </location>
</feature>
<evidence type="ECO:0000313" key="3">
    <source>
        <dbReference type="Proteomes" id="UP000037505"/>
    </source>
</evidence>
<dbReference type="RefSeq" id="XP_015410036.1">
    <property type="nucleotide sequence ID" value="XM_015548718.1"/>
</dbReference>
<evidence type="ECO:0000313" key="2">
    <source>
        <dbReference type="EMBL" id="KNG89113.1"/>
    </source>
</evidence>
<feature type="compositionally biased region" description="Polar residues" evidence="1">
    <location>
        <begin position="351"/>
        <end position="369"/>
    </location>
</feature>
<feature type="region of interest" description="Disordered" evidence="1">
    <location>
        <begin position="490"/>
        <end position="606"/>
    </location>
</feature>
<dbReference type="Proteomes" id="UP000037505">
    <property type="component" value="Unassembled WGS sequence"/>
</dbReference>